<proteinExistence type="predicted"/>
<dbReference type="RefSeq" id="WP_185055464.1">
    <property type="nucleotide sequence ID" value="NZ_BAABIX010000025.1"/>
</dbReference>
<dbReference type="PRINTS" id="PR00455">
    <property type="entry name" value="HTHTETR"/>
</dbReference>
<dbReference type="PROSITE" id="PS50977">
    <property type="entry name" value="HTH_TETR_2"/>
    <property type="match status" value="1"/>
</dbReference>
<evidence type="ECO:0000313" key="7">
    <source>
        <dbReference type="Proteomes" id="UP000578449"/>
    </source>
</evidence>
<protein>
    <submittedName>
        <fullName evidence="6">AcrR family transcriptional regulator</fullName>
    </submittedName>
</protein>
<dbReference type="InterPro" id="IPR009057">
    <property type="entry name" value="Homeodomain-like_sf"/>
</dbReference>
<dbReference type="Pfam" id="PF13305">
    <property type="entry name" value="TetR_C_33"/>
    <property type="match status" value="1"/>
</dbReference>
<dbReference type="SUPFAM" id="SSF48498">
    <property type="entry name" value="Tetracyclin repressor-like, C-terminal domain"/>
    <property type="match status" value="1"/>
</dbReference>
<dbReference type="GO" id="GO:0000976">
    <property type="term" value="F:transcription cis-regulatory region binding"/>
    <property type="evidence" value="ECO:0007669"/>
    <property type="project" value="TreeGrafter"/>
</dbReference>
<evidence type="ECO:0000256" key="1">
    <source>
        <dbReference type="ARBA" id="ARBA00023015"/>
    </source>
</evidence>
<evidence type="ECO:0000313" key="6">
    <source>
        <dbReference type="EMBL" id="MBB5138599.1"/>
    </source>
</evidence>
<gene>
    <name evidence="6" type="ORF">HNP84_008353</name>
</gene>
<organism evidence="6 7">
    <name type="scientific">Thermocatellispora tengchongensis</name>
    <dbReference type="NCBI Taxonomy" id="1073253"/>
    <lineage>
        <taxon>Bacteria</taxon>
        <taxon>Bacillati</taxon>
        <taxon>Actinomycetota</taxon>
        <taxon>Actinomycetes</taxon>
        <taxon>Streptosporangiales</taxon>
        <taxon>Streptosporangiaceae</taxon>
        <taxon>Thermocatellispora</taxon>
    </lineage>
</organism>
<dbReference type="PANTHER" id="PTHR30055:SF220">
    <property type="entry name" value="TETR-FAMILY REGULATORY PROTEIN"/>
    <property type="match status" value="1"/>
</dbReference>
<evidence type="ECO:0000256" key="4">
    <source>
        <dbReference type="PROSITE-ProRule" id="PRU00335"/>
    </source>
</evidence>
<comment type="caution">
    <text evidence="6">The sequence shown here is derived from an EMBL/GenBank/DDBJ whole genome shotgun (WGS) entry which is preliminary data.</text>
</comment>
<dbReference type="InterPro" id="IPR036271">
    <property type="entry name" value="Tet_transcr_reg_TetR-rel_C_sf"/>
</dbReference>
<dbReference type="Pfam" id="PF00440">
    <property type="entry name" value="TetR_N"/>
    <property type="match status" value="1"/>
</dbReference>
<dbReference type="InterPro" id="IPR050109">
    <property type="entry name" value="HTH-type_TetR-like_transc_reg"/>
</dbReference>
<dbReference type="PANTHER" id="PTHR30055">
    <property type="entry name" value="HTH-TYPE TRANSCRIPTIONAL REGULATOR RUTR"/>
    <property type="match status" value="1"/>
</dbReference>
<evidence type="ECO:0000259" key="5">
    <source>
        <dbReference type="PROSITE" id="PS50977"/>
    </source>
</evidence>
<keyword evidence="7" id="KW-1185">Reference proteome</keyword>
<evidence type="ECO:0000256" key="3">
    <source>
        <dbReference type="ARBA" id="ARBA00023163"/>
    </source>
</evidence>
<reference evidence="6 7" key="1">
    <citation type="submission" date="2020-08" db="EMBL/GenBank/DDBJ databases">
        <title>Genomic Encyclopedia of Type Strains, Phase IV (KMG-IV): sequencing the most valuable type-strain genomes for metagenomic binning, comparative biology and taxonomic classification.</title>
        <authorList>
            <person name="Goeker M."/>
        </authorList>
    </citation>
    <scope>NUCLEOTIDE SEQUENCE [LARGE SCALE GENOMIC DNA]</scope>
    <source>
        <strain evidence="6 7">DSM 45615</strain>
    </source>
</reference>
<dbReference type="Proteomes" id="UP000578449">
    <property type="component" value="Unassembled WGS sequence"/>
</dbReference>
<feature type="domain" description="HTH tetR-type" evidence="5">
    <location>
        <begin position="3"/>
        <end position="63"/>
    </location>
</feature>
<name>A0A840PHZ7_9ACTN</name>
<dbReference type="Gene3D" id="1.10.357.10">
    <property type="entry name" value="Tetracycline Repressor, domain 2"/>
    <property type="match status" value="1"/>
</dbReference>
<evidence type="ECO:0000256" key="2">
    <source>
        <dbReference type="ARBA" id="ARBA00023125"/>
    </source>
</evidence>
<dbReference type="EMBL" id="JACHGN010000024">
    <property type="protein sequence ID" value="MBB5138599.1"/>
    <property type="molecule type" value="Genomic_DNA"/>
</dbReference>
<keyword evidence="2 4" id="KW-0238">DNA-binding</keyword>
<dbReference type="SUPFAM" id="SSF46689">
    <property type="entry name" value="Homeodomain-like"/>
    <property type="match status" value="1"/>
</dbReference>
<accession>A0A840PHZ7</accession>
<keyword evidence="1" id="KW-0805">Transcription regulation</keyword>
<dbReference type="GO" id="GO:0003700">
    <property type="term" value="F:DNA-binding transcription factor activity"/>
    <property type="evidence" value="ECO:0007669"/>
    <property type="project" value="TreeGrafter"/>
</dbReference>
<dbReference type="InterPro" id="IPR001647">
    <property type="entry name" value="HTH_TetR"/>
</dbReference>
<feature type="DNA-binding region" description="H-T-H motif" evidence="4">
    <location>
        <begin position="26"/>
        <end position="45"/>
    </location>
</feature>
<dbReference type="InterPro" id="IPR025996">
    <property type="entry name" value="MT1864/Rv1816-like_C"/>
</dbReference>
<sequence>MATSTRDALIAAATDLLDVGGVDGVTLREVGNRAGVSHNAPYKHFADKEMLLAAVAARELDHLREVMVTAQAEGVAAEEVLRRALREYVAWALERPARFALVFGRWSHHSETLGSSAAAAWDVLVAATAAAQRAGGLPGDDPERMAALLRAAAHGAVELALTGHLAADGKGKVAPDELVEDLFGYLRVSARVAAGSSSCT</sequence>
<keyword evidence="3" id="KW-0804">Transcription</keyword>
<dbReference type="AlphaFoldDB" id="A0A840PHZ7"/>